<keyword evidence="1" id="KW-0812">Transmembrane</keyword>
<comment type="caution">
    <text evidence="2">The sequence shown here is derived from an EMBL/GenBank/DDBJ whole genome shotgun (WGS) entry which is preliminary data.</text>
</comment>
<evidence type="ECO:0000313" key="2">
    <source>
        <dbReference type="EMBL" id="MCS0634092.1"/>
    </source>
</evidence>
<organism evidence="2 3">
    <name type="scientific">Streptomyces pyxinae</name>
    <dbReference type="NCBI Taxonomy" id="2970734"/>
    <lineage>
        <taxon>Bacteria</taxon>
        <taxon>Bacillati</taxon>
        <taxon>Actinomycetota</taxon>
        <taxon>Actinomycetes</taxon>
        <taxon>Kitasatosporales</taxon>
        <taxon>Streptomycetaceae</taxon>
        <taxon>Streptomyces</taxon>
    </lineage>
</organism>
<gene>
    <name evidence="2" type="ORF">NX801_00115</name>
</gene>
<keyword evidence="1" id="KW-1133">Transmembrane helix</keyword>
<evidence type="ECO:0008006" key="4">
    <source>
        <dbReference type="Google" id="ProtNLM"/>
    </source>
</evidence>
<sequence>MFVLVAALLLLGVVLGTVAHVPVPVSIAVAVVIGAWLFLFAGRERLTRRRHQR</sequence>
<dbReference type="RefSeq" id="WP_258784629.1">
    <property type="nucleotide sequence ID" value="NZ_JANUGQ010000001.1"/>
</dbReference>
<reference evidence="2" key="1">
    <citation type="submission" date="2022-08" db="EMBL/GenBank/DDBJ databases">
        <authorList>
            <person name="Somphong A."/>
            <person name="Phongsopitanun W."/>
        </authorList>
    </citation>
    <scope>NUCLEOTIDE SEQUENCE</scope>
    <source>
        <strain evidence="2">LP05-1</strain>
    </source>
</reference>
<dbReference type="EMBL" id="JANUGQ010000001">
    <property type="protein sequence ID" value="MCS0634092.1"/>
    <property type="molecule type" value="Genomic_DNA"/>
</dbReference>
<name>A0ABT2C9M6_9ACTN</name>
<protein>
    <recommendedName>
        <fullName evidence="4">Small hydrophobic membrane protein</fullName>
    </recommendedName>
</protein>
<keyword evidence="3" id="KW-1185">Reference proteome</keyword>
<dbReference type="Proteomes" id="UP001431313">
    <property type="component" value="Unassembled WGS sequence"/>
</dbReference>
<feature type="transmembrane region" description="Helical" evidence="1">
    <location>
        <begin position="26"/>
        <end position="43"/>
    </location>
</feature>
<proteinExistence type="predicted"/>
<evidence type="ECO:0000313" key="3">
    <source>
        <dbReference type="Proteomes" id="UP001431313"/>
    </source>
</evidence>
<accession>A0ABT2C9M6</accession>
<keyword evidence="1" id="KW-0472">Membrane</keyword>
<evidence type="ECO:0000256" key="1">
    <source>
        <dbReference type="SAM" id="Phobius"/>
    </source>
</evidence>